<sequence>MQFWTRVVLDKNAVLNKEGIRYMRFGCACGLGYGLAIALCLALPMKAVADGEDPGKIILGLNEEVMIEELGIALPAKLDTGAQSASLSARQIRTFKRDGQDWVSFDLWMVPEQRAKIGLEQDQWRTLELPLSKHVRIKRRAENQIDGAPGYSRRPVVELTLCVRDRARQVDVNLTDRSDFRFPLLVGSEALVSLGALVDPAQSMSGGAPSCSREETVGLAAEETE</sequence>
<dbReference type="Gene3D" id="2.40.70.10">
    <property type="entry name" value="Acid Proteases"/>
    <property type="match status" value="1"/>
</dbReference>
<feature type="domain" description="Retropepsin-like aspartic endopeptidase" evidence="3">
    <location>
        <begin position="58"/>
        <end position="203"/>
    </location>
</feature>
<evidence type="ECO:0000313" key="4">
    <source>
        <dbReference type="EMBL" id="MCU5784412.1"/>
    </source>
</evidence>
<dbReference type="Proteomes" id="UP001064106">
    <property type="component" value="Unassembled WGS sequence"/>
</dbReference>
<keyword evidence="2" id="KW-1133">Transmembrane helix</keyword>
<feature type="region of interest" description="Disordered" evidence="1">
    <location>
        <begin position="202"/>
        <end position="225"/>
    </location>
</feature>
<dbReference type="PANTHER" id="PTHR38037:SF2">
    <property type="entry name" value="ATP-DEPENDENT ZINC PROTEASE DOMAIN-CONTAINING PROTEIN-RELATED"/>
    <property type="match status" value="1"/>
</dbReference>
<dbReference type="PANTHER" id="PTHR38037">
    <property type="entry name" value="ZN_PROTEASE DOMAIN-CONTAINING PROTEIN"/>
    <property type="match status" value="1"/>
</dbReference>
<keyword evidence="2" id="KW-0472">Membrane</keyword>
<evidence type="ECO:0000313" key="5">
    <source>
        <dbReference type="Proteomes" id="UP001064106"/>
    </source>
</evidence>
<proteinExistence type="predicted"/>
<keyword evidence="2" id="KW-0812">Transmembrane</keyword>
<dbReference type="InterPro" id="IPR008503">
    <property type="entry name" value="Asp_endopeptidase"/>
</dbReference>
<dbReference type="EMBL" id="ARXS01000030">
    <property type="protein sequence ID" value="MCU5784412.1"/>
    <property type="molecule type" value="Genomic_DNA"/>
</dbReference>
<protein>
    <recommendedName>
        <fullName evidence="3">Retropepsin-like aspartic endopeptidase domain-containing protein</fullName>
    </recommendedName>
</protein>
<name>A0ABT2R3Q2_9GAMM</name>
<dbReference type="Pfam" id="PF05618">
    <property type="entry name" value="Zn_protease"/>
    <property type="match status" value="1"/>
</dbReference>
<keyword evidence="5" id="KW-1185">Reference proteome</keyword>
<dbReference type="SUPFAM" id="SSF50630">
    <property type="entry name" value="Acid proteases"/>
    <property type="match status" value="1"/>
</dbReference>
<accession>A0ABT2R3Q2</accession>
<evidence type="ECO:0000256" key="2">
    <source>
        <dbReference type="SAM" id="Phobius"/>
    </source>
</evidence>
<feature type="transmembrane region" description="Helical" evidence="2">
    <location>
        <begin position="22"/>
        <end position="43"/>
    </location>
</feature>
<dbReference type="InterPro" id="IPR021109">
    <property type="entry name" value="Peptidase_aspartic_dom_sf"/>
</dbReference>
<gene>
    <name evidence="4" type="ORF">MA04_03712</name>
</gene>
<comment type="caution">
    <text evidence="4">The sequence shown here is derived from an EMBL/GenBank/DDBJ whole genome shotgun (WGS) entry which is preliminary data.</text>
</comment>
<evidence type="ECO:0000256" key="1">
    <source>
        <dbReference type="SAM" id="MobiDB-lite"/>
    </source>
</evidence>
<organism evidence="4 5">
    <name type="scientific">Alloalcanivorax balearicus MACL04</name>
    <dbReference type="NCBI Taxonomy" id="1177182"/>
    <lineage>
        <taxon>Bacteria</taxon>
        <taxon>Pseudomonadati</taxon>
        <taxon>Pseudomonadota</taxon>
        <taxon>Gammaproteobacteria</taxon>
        <taxon>Oceanospirillales</taxon>
        <taxon>Alcanivoracaceae</taxon>
        <taxon>Alloalcanivorax</taxon>
    </lineage>
</organism>
<reference evidence="4" key="1">
    <citation type="submission" date="2012-09" db="EMBL/GenBank/DDBJ databases">
        <title>Genome Sequence of alkane-degrading Bacterium Alcanivorax balearicus MACL04.</title>
        <authorList>
            <person name="Lai Q."/>
            <person name="Shao Z."/>
        </authorList>
    </citation>
    <scope>NUCLEOTIDE SEQUENCE</scope>
    <source>
        <strain evidence="4">MACL04</strain>
    </source>
</reference>
<evidence type="ECO:0000259" key="3">
    <source>
        <dbReference type="Pfam" id="PF05618"/>
    </source>
</evidence>